<feature type="region of interest" description="Disordered" evidence="1">
    <location>
        <begin position="1"/>
        <end position="22"/>
    </location>
</feature>
<proteinExistence type="predicted"/>
<keyword evidence="3" id="KW-1185">Reference proteome</keyword>
<dbReference type="EMBL" id="KQ982817">
    <property type="protein sequence ID" value="KYQ50211.1"/>
    <property type="molecule type" value="Genomic_DNA"/>
</dbReference>
<accession>A0A151WQX5</accession>
<feature type="region of interest" description="Disordered" evidence="1">
    <location>
        <begin position="68"/>
        <end position="101"/>
    </location>
</feature>
<reference evidence="2 3" key="1">
    <citation type="submission" date="2015-09" db="EMBL/GenBank/DDBJ databases">
        <title>Trachymyrmex zeteki WGS genome.</title>
        <authorList>
            <person name="Nygaard S."/>
            <person name="Hu H."/>
            <person name="Boomsma J."/>
            <person name="Zhang G."/>
        </authorList>
    </citation>
    <scope>NUCLEOTIDE SEQUENCE [LARGE SCALE GENOMIC DNA]</scope>
    <source>
        <strain evidence="2">Tzet28-1</strain>
        <tissue evidence="2">Whole body</tissue>
    </source>
</reference>
<gene>
    <name evidence="2" type="ORF">ALC60_10707</name>
</gene>
<evidence type="ECO:0000313" key="2">
    <source>
        <dbReference type="EMBL" id="KYQ50211.1"/>
    </source>
</evidence>
<evidence type="ECO:0000313" key="3">
    <source>
        <dbReference type="Proteomes" id="UP000075809"/>
    </source>
</evidence>
<evidence type="ECO:0000256" key="1">
    <source>
        <dbReference type="SAM" id="MobiDB-lite"/>
    </source>
</evidence>
<dbReference type="AlphaFoldDB" id="A0A151WQX5"/>
<feature type="compositionally biased region" description="Basic and acidic residues" evidence="1">
    <location>
        <begin position="78"/>
        <end position="97"/>
    </location>
</feature>
<dbReference type="Proteomes" id="UP000075809">
    <property type="component" value="Unassembled WGS sequence"/>
</dbReference>
<organism evidence="2 3">
    <name type="scientific">Mycetomoellerius zeteki</name>
    <dbReference type="NCBI Taxonomy" id="64791"/>
    <lineage>
        <taxon>Eukaryota</taxon>
        <taxon>Metazoa</taxon>
        <taxon>Ecdysozoa</taxon>
        <taxon>Arthropoda</taxon>
        <taxon>Hexapoda</taxon>
        <taxon>Insecta</taxon>
        <taxon>Pterygota</taxon>
        <taxon>Neoptera</taxon>
        <taxon>Endopterygota</taxon>
        <taxon>Hymenoptera</taxon>
        <taxon>Apocrita</taxon>
        <taxon>Aculeata</taxon>
        <taxon>Formicoidea</taxon>
        <taxon>Formicidae</taxon>
        <taxon>Myrmicinae</taxon>
        <taxon>Mycetomoellerius</taxon>
    </lineage>
</organism>
<name>A0A151WQX5_9HYME</name>
<protein>
    <submittedName>
        <fullName evidence="2">Uncharacterized protein</fullName>
    </submittedName>
</protein>
<feature type="compositionally biased region" description="Polar residues" evidence="1">
    <location>
        <begin position="1"/>
        <end position="19"/>
    </location>
</feature>
<sequence>MKLGSTTSLLKRKNNQNSGLRRMAKIDNMKATTSGAAAIKFEYFDLFNEMFGRNPNVVPLATVSSSREDMLQDDDVDEQHKENTQIKKRAASEETPKKNVSKKSKLDQIFVQLDDINKKRKEARYIKHKVLIATQENAIKIFSEKWTN</sequence>